<dbReference type="Proteomes" id="UP000510660">
    <property type="component" value="Chromosome"/>
</dbReference>
<dbReference type="InterPro" id="IPR038721">
    <property type="entry name" value="IS701-like_DDE_dom"/>
</dbReference>
<dbReference type="Pfam" id="PF13546">
    <property type="entry name" value="DDE_5"/>
    <property type="match status" value="1"/>
</dbReference>
<proteinExistence type="predicted"/>
<evidence type="ECO:0000313" key="2">
    <source>
        <dbReference type="EMBL" id="QLL73566.1"/>
    </source>
</evidence>
<evidence type="ECO:0000313" key="4">
    <source>
        <dbReference type="EMBL" id="QLL74602.1"/>
    </source>
</evidence>
<evidence type="ECO:0000313" key="3">
    <source>
        <dbReference type="EMBL" id="QLL73885.1"/>
    </source>
</evidence>
<dbReference type="EMBL" id="CP047415">
    <property type="protein sequence ID" value="QLL73885.1"/>
    <property type="molecule type" value="Genomic_DNA"/>
</dbReference>
<name>A0A7H9E7G0_9LACO</name>
<accession>A0A7H9E7G0</accession>
<evidence type="ECO:0000313" key="5">
    <source>
        <dbReference type="Proteomes" id="UP000510660"/>
    </source>
</evidence>
<sequence length="470" mass="54911">MSILPSPDQKNEQLFSNSIISFIKKFQVIKLLRKCGFRKEKGISLFSLFLYVLSNVFRDRSLYMQLKTDHFQENFSKNSYYRFMRNVHVNWLRFTTLLSAQIINNHLRSLTSEKRADCFVVDDSYFSRTGFKKTELVAKVFDHVSMTYKKGFRMMTLGWTDGASFMPTNSVLLSSQKLQNMIGENKVFDQRTIAGQRRMLARTKGTDVMVNLIDQAMKAGHQAKYVLFDSWFSNPHQIVQLKQRKLDVIAMVKVSSKIKYEFEGERKNIKQIYRSCKKRCGRSRYLLSIPVKVGRQDKDGAKIDARIVCVRNRANRKDWLAIICTDMSLSEDEIIRNYGKRWDIEFFFKTCKSYLKLSTEYHGLSYDALTAHVAIVFTRYMLMSVAKRDDEDERTLGELFYCMIDELADITFSHSLQLITDAMLVSVKQVFHASEAQIAEFTADFINRLPKYMQKLLKNNDWTAKNNIEA</sequence>
<dbReference type="InterPro" id="IPR012337">
    <property type="entry name" value="RNaseH-like_sf"/>
</dbReference>
<reference evidence="2 5" key="1">
    <citation type="submission" date="2020-01" db="EMBL/GenBank/DDBJ databases">
        <title>Complete and circular genome sequences of six lactobacillus isolates from horses.</title>
        <authorList>
            <person name="Hassan H.M."/>
        </authorList>
    </citation>
    <scope>NUCLEOTIDE SEQUENCE [LARGE SCALE GENOMIC DNA]</scope>
    <source>
        <strain evidence="2 5">1D</strain>
    </source>
</reference>
<dbReference type="RefSeq" id="WP_180860760.1">
    <property type="nucleotide sequence ID" value="NZ_CP047415.1"/>
</dbReference>
<dbReference type="EMBL" id="CP047415">
    <property type="protein sequence ID" value="QLL74602.1"/>
    <property type="molecule type" value="Genomic_DNA"/>
</dbReference>
<dbReference type="Gene3D" id="3.90.350.10">
    <property type="entry name" value="Transposase Inhibitor Protein From Tn5, Chain A, domain 1"/>
    <property type="match status" value="1"/>
</dbReference>
<gene>
    <name evidence="2" type="ORF">GTO85_03875</name>
    <name evidence="3" type="ORF">GTO85_05665</name>
    <name evidence="4" type="ORF">GTO85_09720</name>
</gene>
<protein>
    <submittedName>
        <fullName evidence="2">Transposase</fullName>
    </submittedName>
</protein>
<evidence type="ECO:0000259" key="1">
    <source>
        <dbReference type="Pfam" id="PF13546"/>
    </source>
</evidence>
<dbReference type="SUPFAM" id="SSF53098">
    <property type="entry name" value="Ribonuclease H-like"/>
    <property type="match status" value="1"/>
</dbReference>
<feature type="domain" description="Transposase IS701-like DDE" evidence="1">
    <location>
        <begin position="72"/>
        <end position="313"/>
    </location>
</feature>
<organism evidence="2 5">
    <name type="scientific">Lactobacillus crispatus</name>
    <dbReference type="NCBI Taxonomy" id="47770"/>
    <lineage>
        <taxon>Bacteria</taxon>
        <taxon>Bacillati</taxon>
        <taxon>Bacillota</taxon>
        <taxon>Bacilli</taxon>
        <taxon>Lactobacillales</taxon>
        <taxon>Lactobacillaceae</taxon>
        <taxon>Lactobacillus</taxon>
    </lineage>
</organism>
<dbReference type="AlphaFoldDB" id="A0A7H9E7G0"/>
<dbReference type="EMBL" id="CP047415">
    <property type="protein sequence ID" value="QLL73566.1"/>
    <property type="molecule type" value="Genomic_DNA"/>
</dbReference>